<evidence type="ECO:0000256" key="5">
    <source>
        <dbReference type="SAM" id="SignalP"/>
    </source>
</evidence>
<dbReference type="Gene3D" id="3.40.630.40">
    <property type="entry name" value="Zn-dependent exopeptidases"/>
    <property type="match status" value="1"/>
</dbReference>
<dbReference type="Pfam" id="PF01520">
    <property type="entry name" value="Amidase_3"/>
    <property type="match status" value="1"/>
</dbReference>
<comment type="catalytic activity">
    <reaction evidence="1">
        <text>Hydrolyzes the link between N-acetylmuramoyl residues and L-amino acid residues in certain cell-wall glycopeptides.</text>
        <dbReference type="EC" id="3.5.1.28"/>
    </reaction>
</comment>
<evidence type="ECO:0000256" key="3">
    <source>
        <dbReference type="ARBA" id="ARBA00022801"/>
    </source>
</evidence>
<feature type="region of interest" description="Disordered" evidence="4">
    <location>
        <begin position="249"/>
        <end position="276"/>
    </location>
</feature>
<dbReference type="SMART" id="SM00646">
    <property type="entry name" value="Ami_3"/>
    <property type="match status" value="1"/>
</dbReference>
<evidence type="ECO:0000313" key="7">
    <source>
        <dbReference type="EMBL" id="MDY7228876.1"/>
    </source>
</evidence>
<dbReference type="EC" id="3.5.1.28" evidence="2"/>
<dbReference type="EMBL" id="JAXIVS010000007">
    <property type="protein sequence ID" value="MDY7228876.1"/>
    <property type="molecule type" value="Genomic_DNA"/>
</dbReference>
<feature type="signal peptide" evidence="5">
    <location>
        <begin position="1"/>
        <end position="20"/>
    </location>
</feature>
<proteinExistence type="predicted"/>
<dbReference type="RefSeq" id="WP_321547604.1">
    <property type="nucleotide sequence ID" value="NZ_JAXIVS010000007.1"/>
</dbReference>
<reference evidence="7 8" key="1">
    <citation type="submission" date="2023-12" db="EMBL/GenBank/DDBJ databases">
        <title>the genome sequence of Hyalangium sp. s54d21.</title>
        <authorList>
            <person name="Zhang X."/>
        </authorList>
    </citation>
    <scope>NUCLEOTIDE SEQUENCE [LARGE SCALE GENOMIC DNA]</scope>
    <source>
        <strain evidence="8">s54d21</strain>
    </source>
</reference>
<protein>
    <recommendedName>
        <fullName evidence="2">N-acetylmuramoyl-L-alanine amidase</fullName>
        <ecNumber evidence="2">3.5.1.28</ecNumber>
    </recommendedName>
</protein>
<dbReference type="InterPro" id="IPR002508">
    <property type="entry name" value="MurNAc-LAA_cat"/>
</dbReference>
<keyword evidence="3 7" id="KW-0378">Hydrolase</keyword>
<dbReference type="InterPro" id="IPR050695">
    <property type="entry name" value="N-acetylmuramoyl_amidase_3"/>
</dbReference>
<evidence type="ECO:0000256" key="4">
    <source>
        <dbReference type="SAM" id="MobiDB-lite"/>
    </source>
</evidence>
<feature type="chain" id="PRO_5047023352" description="N-acetylmuramoyl-L-alanine amidase" evidence="5">
    <location>
        <begin position="21"/>
        <end position="276"/>
    </location>
</feature>
<comment type="caution">
    <text evidence="7">The sequence shown here is derived from an EMBL/GenBank/DDBJ whole genome shotgun (WGS) entry which is preliminary data.</text>
</comment>
<dbReference type="PANTHER" id="PTHR30404">
    <property type="entry name" value="N-ACETYLMURAMOYL-L-ALANINE AMIDASE"/>
    <property type="match status" value="1"/>
</dbReference>
<feature type="compositionally biased region" description="Low complexity" evidence="4">
    <location>
        <begin position="255"/>
        <end position="276"/>
    </location>
</feature>
<accession>A0ABU5H5W7</accession>
<evidence type="ECO:0000256" key="2">
    <source>
        <dbReference type="ARBA" id="ARBA00011901"/>
    </source>
</evidence>
<gene>
    <name evidence="7" type="ORF">SYV04_20830</name>
</gene>
<sequence>MTLRTLVPLVLLLLAPSARAAERGLRIVIDPGHGGSQEGAKGPGTLQEKEVVLQIAKRLRTKLEKEVGAQVFLTREKDGTLPLPTRVEFANRKRPDLFLSIHANSMPTRKLRERIEGIETYFLSASASGEAARAVAARENAEAPQAQAVQDDSTLNLILNDLVRMEAHEGSSRLAYAIHQQLIPATGASDRGVHQAPFFVLVGVGAPAVLIEVGYISHPTEGTRLGNGEYQEKLATAITEGVKGFLGEQRKRDSAPAVAAPEQAEEAPAVAAPASP</sequence>
<dbReference type="GO" id="GO:0008745">
    <property type="term" value="F:N-acetylmuramoyl-L-alanine amidase activity"/>
    <property type="evidence" value="ECO:0007669"/>
    <property type="project" value="UniProtKB-EC"/>
</dbReference>
<dbReference type="SUPFAM" id="SSF53187">
    <property type="entry name" value="Zn-dependent exopeptidases"/>
    <property type="match status" value="1"/>
</dbReference>
<keyword evidence="5" id="KW-0732">Signal</keyword>
<keyword evidence="8" id="KW-1185">Reference proteome</keyword>
<evidence type="ECO:0000259" key="6">
    <source>
        <dbReference type="SMART" id="SM00646"/>
    </source>
</evidence>
<dbReference type="CDD" id="cd02696">
    <property type="entry name" value="MurNAc-LAA"/>
    <property type="match status" value="1"/>
</dbReference>
<dbReference type="Proteomes" id="UP001291309">
    <property type="component" value="Unassembled WGS sequence"/>
</dbReference>
<evidence type="ECO:0000256" key="1">
    <source>
        <dbReference type="ARBA" id="ARBA00001561"/>
    </source>
</evidence>
<organism evidence="7 8">
    <name type="scientific">Hyalangium rubrum</name>
    <dbReference type="NCBI Taxonomy" id="3103134"/>
    <lineage>
        <taxon>Bacteria</taxon>
        <taxon>Pseudomonadati</taxon>
        <taxon>Myxococcota</taxon>
        <taxon>Myxococcia</taxon>
        <taxon>Myxococcales</taxon>
        <taxon>Cystobacterineae</taxon>
        <taxon>Archangiaceae</taxon>
        <taxon>Hyalangium</taxon>
    </lineage>
</organism>
<dbReference type="PANTHER" id="PTHR30404:SF0">
    <property type="entry name" value="N-ACETYLMURAMOYL-L-ALANINE AMIDASE AMIC"/>
    <property type="match status" value="1"/>
</dbReference>
<name>A0ABU5H5W7_9BACT</name>
<feature type="domain" description="MurNAc-LAA" evidence="6">
    <location>
        <begin position="87"/>
        <end position="243"/>
    </location>
</feature>
<evidence type="ECO:0000313" key="8">
    <source>
        <dbReference type="Proteomes" id="UP001291309"/>
    </source>
</evidence>